<dbReference type="Proteomes" id="UP000799438">
    <property type="component" value="Unassembled WGS sequence"/>
</dbReference>
<evidence type="ECO:0000313" key="2">
    <source>
        <dbReference type="EMBL" id="KAF2143227.1"/>
    </source>
</evidence>
<proteinExistence type="predicted"/>
<feature type="compositionally biased region" description="Polar residues" evidence="1">
    <location>
        <begin position="46"/>
        <end position="55"/>
    </location>
</feature>
<evidence type="ECO:0000256" key="1">
    <source>
        <dbReference type="SAM" id="MobiDB-lite"/>
    </source>
</evidence>
<evidence type="ECO:0000313" key="3">
    <source>
        <dbReference type="Proteomes" id="UP000799438"/>
    </source>
</evidence>
<name>A0A6A6BK63_9PEZI</name>
<dbReference type="AlphaFoldDB" id="A0A6A6BK63"/>
<organism evidence="2 3">
    <name type="scientific">Aplosporella prunicola CBS 121167</name>
    <dbReference type="NCBI Taxonomy" id="1176127"/>
    <lineage>
        <taxon>Eukaryota</taxon>
        <taxon>Fungi</taxon>
        <taxon>Dikarya</taxon>
        <taxon>Ascomycota</taxon>
        <taxon>Pezizomycotina</taxon>
        <taxon>Dothideomycetes</taxon>
        <taxon>Dothideomycetes incertae sedis</taxon>
        <taxon>Botryosphaeriales</taxon>
        <taxon>Aplosporellaceae</taxon>
        <taxon>Aplosporella</taxon>
    </lineage>
</organism>
<dbReference type="RefSeq" id="XP_033398939.1">
    <property type="nucleotide sequence ID" value="XM_033535751.1"/>
</dbReference>
<protein>
    <submittedName>
        <fullName evidence="2">Uncharacterized protein</fullName>
    </submittedName>
</protein>
<keyword evidence="3" id="KW-1185">Reference proteome</keyword>
<dbReference type="EMBL" id="ML995482">
    <property type="protein sequence ID" value="KAF2143227.1"/>
    <property type="molecule type" value="Genomic_DNA"/>
</dbReference>
<gene>
    <name evidence="2" type="ORF">K452DRAFT_167721</name>
</gene>
<accession>A0A6A6BK63</accession>
<sequence>MYVSIQLQTQAQCLMHPTLTPNLNASLVPSSLILSHPPQFPIPSTLPLSTAHSSQPPRRPPMIRIPGPSRLAALGALGRGRRLGEDGAGGRGTGDPERLLGLLLVAADDGCCDGGVPWVGVEGERRLCCLCGCDGHFDGCGGGGCWWLVVVWWSSVCTH</sequence>
<dbReference type="GeneID" id="54293247"/>
<reference evidence="2" key="1">
    <citation type="journal article" date="2020" name="Stud. Mycol.">
        <title>101 Dothideomycetes genomes: a test case for predicting lifestyles and emergence of pathogens.</title>
        <authorList>
            <person name="Haridas S."/>
            <person name="Albert R."/>
            <person name="Binder M."/>
            <person name="Bloem J."/>
            <person name="Labutti K."/>
            <person name="Salamov A."/>
            <person name="Andreopoulos B."/>
            <person name="Baker S."/>
            <person name="Barry K."/>
            <person name="Bills G."/>
            <person name="Bluhm B."/>
            <person name="Cannon C."/>
            <person name="Castanera R."/>
            <person name="Culley D."/>
            <person name="Daum C."/>
            <person name="Ezra D."/>
            <person name="Gonzalez J."/>
            <person name="Henrissat B."/>
            <person name="Kuo A."/>
            <person name="Liang C."/>
            <person name="Lipzen A."/>
            <person name="Lutzoni F."/>
            <person name="Magnuson J."/>
            <person name="Mondo S."/>
            <person name="Nolan M."/>
            <person name="Ohm R."/>
            <person name="Pangilinan J."/>
            <person name="Park H.-J."/>
            <person name="Ramirez L."/>
            <person name="Alfaro M."/>
            <person name="Sun H."/>
            <person name="Tritt A."/>
            <person name="Yoshinaga Y."/>
            <person name="Zwiers L.-H."/>
            <person name="Turgeon B."/>
            <person name="Goodwin S."/>
            <person name="Spatafora J."/>
            <person name="Crous P."/>
            <person name="Grigoriev I."/>
        </authorList>
    </citation>
    <scope>NUCLEOTIDE SEQUENCE</scope>
    <source>
        <strain evidence="2">CBS 121167</strain>
    </source>
</reference>
<feature type="region of interest" description="Disordered" evidence="1">
    <location>
        <begin position="44"/>
        <end position="65"/>
    </location>
</feature>